<feature type="domain" description="FAD-binding FR-type" evidence="1">
    <location>
        <begin position="64"/>
        <end position="164"/>
    </location>
</feature>
<dbReference type="CDD" id="cd06193">
    <property type="entry name" value="siderophore_interacting"/>
    <property type="match status" value="1"/>
</dbReference>
<accession>A0ABV0D1H3</accession>
<dbReference type="Pfam" id="PF04954">
    <property type="entry name" value="SIP"/>
    <property type="match status" value="1"/>
</dbReference>
<dbReference type="InterPro" id="IPR039261">
    <property type="entry name" value="FNR_nucleotide-bd"/>
</dbReference>
<evidence type="ECO:0000313" key="2">
    <source>
        <dbReference type="EMBL" id="MEN7538787.1"/>
    </source>
</evidence>
<evidence type="ECO:0000259" key="1">
    <source>
        <dbReference type="PROSITE" id="PS51384"/>
    </source>
</evidence>
<dbReference type="Proteomes" id="UP001484535">
    <property type="component" value="Unassembled WGS sequence"/>
</dbReference>
<dbReference type="InterPro" id="IPR017927">
    <property type="entry name" value="FAD-bd_FR_type"/>
</dbReference>
<dbReference type="InterPro" id="IPR039374">
    <property type="entry name" value="SIP_fam"/>
</dbReference>
<gene>
    <name evidence="2" type="ORF">ABDJ38_16580</name>
</gene>
<dbReference type="Gene3D" id="3.40.50.80">
    <property type="entry name" value="Nucleotide-binding domain of ferredoxin-NADP reductase (FNR) module"/>
    <property type="match status" value="1"/>
</dbReference>
<dbReference type="InterPro" id="IPR007037">
    <property type="entry name" value="SIP_rossman_dom"/>
</dbReference>
<dbReference type="Gene3D" id="2.40.30.10">
    <property type="entry name" value="Translation factors"/>
    <property type="match status" value="1"/>
</dbReference>
<dbReference type="PANTHER" id="PTHR30157">
    <property type="entry name" value="FERRIC REDUCTASE, NADPH-DEPENDENT"/>
    <property type="match status" value="1"/>
</dbReference>
<sequence length="286" mass="30833">MNKNLSQLRNDVNACADYPLPVSRTSGTQGKDRTLSSLIYGPVASTPNPLVKASGRLGQALIRLMMRQVSVVAAERLAGRFKLITLEGEPLRGVTWIPGQKIQIAMGSAFVARTYTPIEWNASAGRTCILAFEPGHGPGSDWVRNIEPGGTCHLFGPRTSLDPRGMNSPVALFGDETSIGLAYALAQARPGQVTCVLEVDDVPATRKVLRDLELDHAEVIARHPEEAHLDAMKSKLPYLLAAGMSFILTGKSRTVQRLRQSLKAYGCPSTSLLAKAYWAPGKSGLD</sequence>
<dbReference type="RefSeq" id="WP_346786249.1">
    <property type="nucleotide sequence ID" value="NZ_JBDLBR010000010.1"/>
</dbReference>
<dbReference type="EMBL" id="JBDLBR010000010">
    <property type="protein sequence ID" value="MEN7538787.1"/>
    <property type="molecule type" value="Genomic_DNA"/>
</dbReference>
<dbReference type="PANTHER" id="PTHR30157:SF0">
    <property type="entry name" value="NADPH-DEPENDENT FERRIC-CHELATE REDUCTASE"/>
    <property type="match status" value="1"/>
</dbReference>
<dbReference type="PROSITE" id="PS51384">
    <property type="entry name" value="FAD_FR"/>
    <property type="match status" value="1"/>
</dbReference>
<protein>
    <submittedName>
        <fullName evidence="2">Siderophore-interacting protein</fullName>
    </submittedName>
</protein>
<organism evidence="2 3">
    <name type="scientific">Aurantiacibacter flavus</name>
    <dbReference type="NCBI Taxonomy" id="3145232"/>
    <lineage>
        <taxon>Bacteria</taxon>
        <taxon>Pseudomonadati</taxon>
        <taxon>Pseudomonadota</taxon>
        <taxon>Alphaproteobacteria</taxon>
        <taxon>Sphingomonadales</taxon>
        <taxon>Erythrobacteraceae</taxon>
        <taxon>Aurantiacibacter</taxon>
    </lineage>
</organism>
<name>A0ABV0D1H3_9SPHN</name>
<dbReference type="SUPFAM" id="SSF63380">
    <property type="entry name" value="Riboflavin synthase domain-like"/>
    <property type="match status" value="1"/>
</dbReference>
<proteinExistence type="predicted"/>
<evidence type="ECO:0000313" key="3">
    <source>
        <dbReference type="Proteomes" id="UP001484535"/>
    </source>
</evidence>
<keyword evidence="3" id="KW-1185">Reference proteome</keyword>
<reference evidence="2 3" key="1">
    <citation type="submission" date="2024-05" db="EMBL/GenBank/DDBJ databases">
        <authorList>
            <person name="Park S."/>
        </authorList>
    </citation>
    <scope>NUCLEOTIDE SEQUENCE [LARGE SCALE GENOMIC DNA]</scope>
    <source>
        <strain evidence="2 3">DGU5</strain>
    </source>
</reference>
<dbReference type="InterPro" id="IPR017938">
    <property type="entry name" value="Riboflavin_synthase-like_b-brl"/>
</dbReference>
<comment type="caution">
    <text evidence="2">The sequence shown here is derived from an EMBL/GenBank/DDBJ whole genome shotgun (WGS) entry which is preliminary data.</text>
</comment>